<keyword evidence="4" id="KW-0233">DNA recombination</keyword>
<dbReference type="InterPro" id="IPR050808">
    <property type="entry name" value="Phage_Integrase"/>
</dbReference>
<dbReference type="InterPro" id="IPR013762">
    <property type="entry name" value="Integrase-like_cat_sf"/>
</dbReference>
<feature type="domain" description="Tyr recombinase" evidence="6">
    <location>
        <begin position="108"/>
        <end position="316"/>
    </location>
</feature>
<reference evidence="8" key="1">
    <citation type="submission" date="2018-01" db="EMBL/GenBank/DDBJ databases">
        <title>FDA dAtabase for Regulatory Grade micrObial Sequences (FDA-ARGOS): Supporting development and validation of Infectious Disease Dx tests.</title>
        <authorList>
            <person name="Hoffmann M."/>
            <person name="Allard M."/>
            <person name="Evans P."/>
            <person name="Brown E."/>
            <person name="Tallon L."/>
            <person name="Sadzewicz L."/>
            <person name="Sengamalay N."/>
            <person name="Ott S."/>
            <person name="Godinez A."/>
            <person name="Nagaraj S."/>
            <person name="Vyas G."/>
            <person name="Aluvathingal J."/>
            <person name="Nadendla S."/>
            <person name="Geyer C."/>
            <person name="Sichtig H."/>
        </authorList>
    </citation>
    <scope>NUCLEOTIDE SEQUENCE</scope>
    <source>
        <strain evidence="8">FDAARGOS_107</strain>
    </source>
</reference>
<evidence type="ECO:0000256" key="5">
    <source>
        <dbReference type="PROSITE-ProRule" id="PRU01248"/>
    </source>
</evidence>
<protein>
    <submittedName>
        <fullName evidence="8">Site-specific integrase</fullName>
    </submittedName>
</protein>
<comment type="similarity">
    <text evidence="1">Belongs to the 'phage' integrase family.</text>
</comment>
<dbReference type="InterPro" id="IPR044068">
    <property type="entry name" value="CB"/>
</dbReference>
<evidence type="ECO:0000259" key="7">
    <source>
        <dbReference type="PROSITE" id="PS51900"/>
    </source>
</evidence>
<sequence length="365" mass="41257">MENRNPKKFKDYADKFIKSRKFRVAPSTLVNNKCKASALKRYFGETLISDICHSDILDLFDDLHERYANKTINEFMTVLRGTFKHAASDGAIGVSPMLDVKNFKACKVEPKPFSKAELNSLHSTHGCLHGKHALMLNVLIGVRISELIALTWEDIDFKRKEMFVRRAKVLSDYKTPKTEESIRKVELNELAIQVLLKQLKLTGDKATREISVLQSDNKSRIKEHLQFVFYNSQTDAPFIHAAQFNKTFFKPFLEKAGVEHRGASQLRHTFASQNLTAGISKEWIARQMGHSDTAMIDKHYGKWIAVDSPDYASASARNLSSTFDMEVSESVPVTEISSEFVALIQVLQTKPELLAAVKMLVGSQS</sequence>
<keyword evidence="9" id="KW-1185">Reference proteome</keyword>
<feature type="domain" description="Core-binding (CB)" evidence="7">
    <location>
        <begin position="7"/>
        <end position="87"/>
    </location>
</feature>
<dbReference type="Gene3D" id="1.10.443.10">
    <property type="entry name" value="Intergrase catalytic core"/>
    <property type="match status" value="1"/>
</dbReference>
<keyword evidence="2" id="KW-0229">DNA integration</keyword>
<gene>
    <name evidence="8" type="ORF">AL538_20385</name>
</gene>
<dbReference type="PANTHER" id="PTHR30629">
    <property type="entry name" value="PROPHAGE INTEGRASE"/>
    <property type="match status" value="1"/>
</dbReference>
<organism evidence="8 9">
    <name type="scientific">Vibrio harveyi</name>
    <name type="common">Beneckea harveyi</name>
    <dbReference type="NCBI Taxonomy" id="669"/>
    <lineage>
        <taxon>Bacteria</taxon>
        <taxon>Pseudomonadati</taxon>
        <taxon>Pseudomonadota</taxon>
        <taxon>Gammaproteobacteria</taxon>
        <taxon>Vibrionales</taxon>
        <taxon>Vibrionaceae</taxon>
        <taxon>Vibrio</taxon>
    </lineage>
</organism>
<proteinExistence type="inferred from homology"/>
<evidence type="ECO:0000256" key="2">
    <source>
        <dbReference type="ARBA" id="ARBA00022908"/>
    </source>
</evidence>
<evidence type="ECO:0000259" key="6">
    <source>
        <dbReference type="PROSITE" id="PS51898"/>
    </source>
</evidence>
<name>A0ABM5Y3C9_VIBHA</name>
<dbReference type="SUPFAM" id="SSF56349">
    <property type="entry name" value="DNA breaking-rejoining enzymes"/>
    <property type="match status" value="1"/>
</dbReference>
<dbReference type="CDD" id="cd01189">
    <property type="entry name" value="INT_ICEBs1_C_like"/>
    <property type="match status" value="1"/>
</dbReference>
<accession>A0ABM5Y3C9</accession>
<evidence type="ECO:0000313" key="8">
    <source>
        <dbReference type="EMBL" id="AMG00066.1"/>
    </source>
</evidence>
<dbReference type="PROSITE" id="PS51898">
    <property type="entry name" value="TYR_RECOMBINASE"/>
    <property type="match status" value="1"/>
</dbReference>
<evidence type="ECO:0000313" key="9">
    <source>
        <dbReference type="Proteomes" id="UP000067422"/>
    </source>
</evidence>
<dbReference type="PANTHER" id="PTHR30629:SF2">
    <property type="entry name" value="PROPHAGE INTEGRASE INTS-RELATED"/>
    <property type="match status" value="1"/>
</dbReference>
<evidence type="ECO:0000256" key="1">
    <source>
        <dbReference type="ARBA" id="ARBA00008857"/>
    </source>
</evidence>
<dbReference type="InterPro" id="IPR011010">
    <property type="entry name" value="DNA_brk_join_enz"/>
</dbReference>
<evidence type="ECO:0000256" key="4">
    <source>
        <dbReference type="ARBA" id="ARBA00023172"/>
    </source>
</evidence>
<dbReference type="InterPro" id="IPR002104">
    <property type="entry name" value="Integrase_catalytic"/>
</dbReference>
<evidence type="ECO:0000256" key="3">
    <source>
        <dbReference type="ARBA" id="ARBA00023125"/>
    </source>
</evidence>
<dbReference type="EMBL" id="CP014039">
    <property type="protein sequence ID" value="AMG00066.1"/>
    <property type="molecule type" value="Genomic_DNA"/>
</dbReference>
<dbReference type="PROSITE" id="PS51900">
    <property type="entry name" value="CB"/>
    <property type="match status" value="1"/>
</dbReference>
<dbReference type="Gene3D" id="1.10.150.130">
    <property type="match status" value="1"/>
</dbReference>
<dbReference type="InterPro" id="IPR010998">
    <property type="entry name" value="Integrase_recombinase_N"/>
</dbReference>
<dbReference type="Proteomes" id="UP000067422">
    <property type="component" value="Chromosome 2"/>
</dbReference>
<keyword evidence="3 5" id="KW-0238">DNA-binding</keyword>
<dbReference type="Pfam" id="PF00589">
    <property type="entry name" value="Phage_integrase"/>
    <property type="match status" value="1"/>
</dbReference>